<keyword evidence="3" id="KW-1185">Reference proteome</keyword>
<name>A0ABY7NKU8_9SPHN</name>
<organism evidence="2 3">
    <name type="scientific">Sphingomonas abietis</name>
    <dbReference type="NCBI Taxonomy" id="3012344"/>
    <lineage>
        <taxon>Bacteria</taxon>
        <taxon>Pseudomonadati</taxon>
        <taxon>Pseudomonadota</taxon>
        <taxon>Alphaproteobacteria</taxon>
        <taxon>Sphingomonadales</taxon>
        <taxon>Sphingomonadaceae</taxon>
        <taxon>Sphingomonas</taxon>
    </lineage>
</organism>
<gene>
    <name evidence="2" type="ORF">PBT88_17720</name>
</gene>
<dbReference type="PANTHER" id="PTHR28152">
    <property type="entry name" value="HYDROXYACYL-THIOESTER DEHYDRATASE TYPE 2, MITOCHONDRIAL"/>
    <property type="match status" value="1"/>
</dbReference>
<feature type="domain" description="FAS1-like dehydratase" evidence="1">
    <location>
        <begin position="44"/>
        <end position="106"/>
    </location>
</feature>
<reference evidence="2 3" key="1">
    <citation type="submission" date="2022-12" db="EMBL/GenBank/DDBJ databases">
        <title>Sphingomonas abieness sp. nov., an endophytic bacterium isolated from Abies koreana.</title>
        <authorList>
            <person name="Jiang L."/>
            <person name="Lee J."/>
        </authorList>
    </citation>
    <scope>NUCLEOTIDE SEQUENCE [LARGE SCALE GENOMIC DNA]</scope>
    <source>
        <strain evidence="3">PAMB 00755</strain>
    </source>
</reference>
<dbReference type="PANTHER" id="PTHR28152:SF1">
    <property type="entry name" value="HYDROXYACYL-THIOESTER DEHYDRATASE TYPE 2, MITOCHONDRIAL"/>
    <property type="match status" value="1"/>
</dbReference>
<dbReference type="InterPro" id="IPR039569">
    <property type="entry name" value="FAS1-like_DH_region"/>
</dbReference>
<dbReference type="Proteomes" id="UP001210865">
    <property type="component" value="Chromosome"/>
</dbReference>
<proteinExistence type="predicted"/>
<dbReference type="InterPro" id="IPR052741">
    <property type="entry name" value="Mitochondrial_HTD2"/>
</dbReference>
<evidence type="ECO:0000313" key="2">
    <source>
        <dbReference type="EMBL" id="WBO21978.1"/>
    </source>
</evidence>
<dbReference type="RefSeq" id="WP_270076626.1">
    <property type="nucleotide sequence ID" value="NZ_CP115174.1"/>
</dbReference>
<dbReference type="Pfam" id="PF13452">
    <property type="entry name" value="FAS1_DH_region"/>
    <property type="match status" value="1"/>
</dbReference>
<dbReference type="SUPFAM" id="SSF54637">
    <property type="entry name" value="Thioesterase/thiol ester dehydrase-isomerase"/>
    <property type="match status" value="2"/>
</dbReference>
<accession>A0ABY7NKU8</accession>
<dbReference type="InterPro" id="IPR029069">
    <property type="entry name" value="HotDog_dom_sf"/>
</dbReference>
<sequence length="254" mass="28434">MSRSIEPRDGDIAPELSHWFNFLPYCPLDQTGSDGHPAKGGFLPPIELPRRMWAGSDMQFHRPLCVGRDIRRVSTILDVTEKDGRSGKLAFVKVQHRVSDAGGDLLTERQDIVYREAVQAPTAPPPPNPAPASPAWSRKIKPSPVLLFRFSAMTFNSHRIHYDRPYAVETEFYPGLVVHGPLLATLLMYEFKERYPEADIEGYKFRAVRPVFDLAPFYVCGSIDPTGDTAQLHIADADNNLCMQASVSCRQPLA</sequence>
<dbReference type="EMBL" id="CP115174">
    <property type="protein sequence ID" value="WBO21978.1"/>
    <property type="molecule type" value="Genomic_DNA"/>
</dbReference>
<evidence type="ECO:0000259" key="1">
    <source>
        <dbReference type="Pfam" id="PF13452"/>
    </source>
</evidence>
<evidence type="ECO:0000313" key="3">
    <source>
        <dbReference type="Proteomes" id="UP001210865"/>
    </source>
</evidence>
<protein>
    <submittedName>
        <fullName evidence="2">MaoC family dehydratase N-terminal domain-containing protein</fullName>
    </submittedName>
</protein>
<dbReference type="Gene3D" id="3.10.129.10">
    <property type="entry name" value="Hotdog Thioesterase"/>
    <property type="match status" value="1"/>
</dbReference>